<dbReference type="EMBL" id="CM007656">
    <property type="protein sequence ID" value="ONI01034.1"/>
    <property type="molecule type" value="Genomic_DNA"/>
</dbReference>
<feature type="compositionally biased region" description="Polar residues" evidence="1">
    <location>
        <begin position="150"/>
        <end position="166"/>
    </location>
</feature>
<sequence length="209" mass="24807">MLIHHLLHFPISLILEKQYQSYLNNLQYYCNTLSSLVLISTNQTLFYSPRTHLYLLHEKKEKRKKEKRTHLYLFLHLFFILKILTIFSLKIVKPLYYLTSTYTESSYACFIYRRLKEHIELIEEQNNMVSFPQTPQIDDEPPKDMDYFPQTPQTSQIESESRSNLDSNEEEEISVKRKMGTPMTYGELDHYALTVQTGEDVVSVMFSLS</sequence>
<gene>
    <name evidence="3" type="ORF">PRUPE_6G117800</name>
</gene>
<evidence type="ECO:0000256" key="1">
    <source>
        <dbReference type="SAM" id="MobiDB-lite"/>
    </source>
</evidence>
<evidence type="ECO:0000313" key="3">
    <source>
        <dbReference type="EMBL" id="ONI01034.1"/>
    </source>
</evidence>
<accession>A0A251NNZ4</accession>
<evidence type="ECO:0000256" key="2">
    <source>
        <dbReference type="SAM" id="Phobius"/>
    </source>
</evidence>
<keyword evidence="4" id="KW-1185">Reference proteome</keyword>
<name>A0A251NNZ4_PRUPE</name>
<organism evidence="3 4">
    <name type="scientific">Prunus persica</name>
    <name type="common">Peach</name>
    <name type="synonym">Amygdalus persica</name>
    <dbReference type="NCBI Taxonomy" id="3760"/>
    <lineage>
        <taxon>Eukaryota</taxon>
        <taxon>Viridiplantae</taxon>
        <taxon>Streptophyta</taxon>
        <taxon>Embryophyta</taxon>
        <taxon>Tracheophyta</taxon>
        <taxon>Spermatophyta</taxon>
        <taxon>Magnoliopsida</taxon>
        <taxon>eudicotyledons</taxon>
        <taxon>Gunneridae</taxon>
        <taxon>Pentapetalae</taxon>
        <taxon>rosids</taxon>
        <taxon>fabids</taxon>
        <taxon>Rosales</taxon>
        <taxon>Rosaceae</taxon>
        <taxon>Amygdaloideae</taxon>
        <taxon>Amygdaleae</taxon>
        <taxon>Prunus</taxon>
    </lineage>
</organism>
<evidence type="ECO:0000313" key="4">
    <source>
        <dbReference type="Proteomes" id="UP000006882"/>
    </source>
</evidence>
<dbReference type="AlphaFoldDB" id="A0A251NNZ4"/>
<feature type="transmembrane region" description="Helical" evidence="2">
    <location>
        <begin position="69"/>
        <end position="89"/>
    </location>
</feature>
<proteinExistence type="predicted"/>
<feature type="region of interest" description="Disordered" evidence="1">
    <location>
        <begin position="130"/>
        <end position="174"/>
    </location>
</feature>
<dbReference type="Proteomes" id="UP000006882">
    <property type="component" value="Chromosome G6"/>
</dbReference>
<keyword evidence="2" id="KW-0812">Transmembrane</keyword>
<protein>
    <submittedName>
        <fullName evidence="3">Uncharacterized protein</fullName>
    </submittedName>
</protein>
<keyword evidence="2" id="KW-1133">Transmembrane helix</keyword>
<reference evidence="3 4" key="1">
    <citation type="journal article" date="2013" name="Nat. Genet.">
        <title>The high-quality draft genome of peach (Prunus persica) identifies unique patterns of genetic diversity, domestication and genome evolution.</title>
        <authorList>
            <consortium name="International Peach Genome Initiative"/>
            <person name="Verde I."/>
            <person name="Abbott A.G."/>
            <person name="Scalabrin S."/>
            <person name="Jung S."/>
            <person name="Shu S."/>
            <person name="Marroni F."/>
            <person name="Zhebentyayeva T."/>
            <person name="Dettori M.T."/>
            <person name="Grimwood J."/>
            <person name="Cattonaro F."/>
            <person name="Zuccolo A."/>
            <person name="Rossini L."/>
            <person name="Jenkins J."/>
            <person name="Vendramin E."/>
            <person name="Meisel L.A."/>
            <person name="Decroocq V."/>
            <person name="Sosinski B."/>
            <person name="Prochnik S."/>
            <person name="Mitros T."/>
            <person name="Policriti A."/>
            <person name="Cipriani G."/>
            <person name="Dondini L."/>
            <person name="Ficklin S."/>
            <person name="Goodstein D.M."/>
            <person name="Xuan P."/>
            <person name="Del Fabbro C."/>
            <person name="Aramini V."/>
            <person name="Copetti D."/>
            <person name="Gonzalez S."/>
            <person name="Horner D.S."/>
            <person name="Falchi R."/>
            <person name="Lucas S."/>
            <person name="Mica E."/>
            <person name="Maldonado J."/>
            <person name="Lazzari B."/>
            <person name="Bielenberg D."/>
            <person name="Pirona R."/>
            <person name="Miculan M."/>
            <person name="Barakat A."/>
            <person name="Testolin R."/>
            <person name="Stella A."/>
            <person name="Tartarini S."/>
            <person name="Tonutti P."/>
            <person name="Arus P."/>
            <person name="Orellana A."/>
            <person name="Wells C."/>
            <person name="Main D."/>
            <person name="Vizzotto G."/>
            <person name="Silva H."/>
            <person name="Salamini F."/>
            <person name="Schmutz J."/>
            <person name="Morgante M."/>
            <person name="Rokhsar D.S."/>
        </authorList>
    </citation>
    <scope>NUCLEOTIDE SEQUENCE [LARGE SCALE GENOMIC DNA]</scope>
    <source>
        <strain evidence="4">cv. Nemared</strain>
    </source>
</reference>
<keyword evidence="2" id="KW-0472">Membrane</keyword>
<dbReference type="Gramene" id="ONI01034">
    <property type="protein sequence ID" value="ONI01034"/>
    <property type="gene ID" value="PRUPE_6G117800"/>
</dbReference>